<proteinExistence type="predicted"/>
<gene>
    <name evidence="2" type="primary">109591231</name>
</gene>
<dbReference type="AlphaFoldDB" id="A0A1X7SVU4"/>
<dbReference type="OMA" id="VANEYRM"/>
<dbReference type="KEGG" id="aqu:109591231"/>
<dbReference type="PANTHER" id="PTHR46791">
    <property type="entry name" value="EXPRESSED PROTEIN"/>
    <property type="match status" value="1"/>
</dbReference>
<dbReference type="EnsemblMetazoa" id="XM_020007004.1">
    <property type="protein sequence ID" value="XP_019862563.1"/>
    <property type="gene ID" value="LOC109591231"/>
</dbReference>
<reference evidence="2" key="2">
    <citation type="submission" date="2017-05" db="UniProtKB">
        <authorList>
            <consortium name="EnsemblMetazoa"/>
        </authorList>
    </citation>
    <scope>IDENTIFICATION</scope>
</reference>
<dbReference type="Pfam" id="PF24764">
    <property type="entry name" value="rva_4"/>
    <property type="match status" value="1"/>
</dbReference>
<name>A0A1X7SVU4_AMPQE</name>
<dbReference type="PANTHER" id="PTHR46791:SF5">
    <property type="entry name" value="CLR5 DOMAIN-CONTAINING PROTEIN-RELATED"/>
    <property type="match status" value="1"/>
</dbReference>
<dbReference type="Proteomes" id="UP000007879">
    <property type="component" value="Unassembled WGS sequence"/>
</dbReference>
<dbReference type="InterPro" id="IPR001584">
    <property type="entry name" value="Integrase_cat-core"/>
</dbReference>
<dbReference type="PROSITE" id="PS50994">
    <property type="entry name" value="INTEGRASE"/>
    <property type="match status" value="1"/>
</dbReference>
<dbReference type="Gene3D" id="3.30.420.10">
    <property type="entry name" value="Ribonuclease H-like superfamily/Ribonuclease H"/>
    <property type="match status" value="1"/>
</dbReference>
<organism evidence="2">
    <name type="scientific">Amphimedon queenslandica</name>
    <name type="common">Sponge</name>
    <dbReference type="NCBI Taxonomy" id="400682"/>
    <lineage>
        <taxon>Eukaryota</taxon>
        <taxon>Metazoa</taxon>
        <taxon>Porifera</taxon>
        <taxon>Demospongiae</taxon>
        <taxon>Heteroscleromorpha</taxon>
        <taxon>Haplosclerida</taxon>
        <taxon>Niphatidae</taxon>
        <taxon>Amphimedon</taxon>
    </lineage>
</organism>
<dbReference type="SUPFAM" id="SSF53098">
    <property type="entry name" value="Ribonuclease H-like"/>
    <property type="match status" value="1"/>
</dbReference>
<keyword evidence="3" id="KW-1185">Reference proteome</keyword>
<evidence type="ECO:0000313" key="3">
    <source>
        <dbReference type="Proteomes" id="UP000007879"/>
    </source>
</evidence>
<sequence>MAAVEAWVSFFTELYQLLTTAERNLGICNLNLAEYVVERIELSIHSCSNLVMLFQTSDVSALSNEELAVANEYRMLVDQLLSYLRESLDKWNNYITVLECSSARNNATVSYQASIAHTGRRGRPKFDVSREQVEYLVSLSFQWTEIAALLCISRMTLYRRRAEFGMLDLNPDISNQELRSLIIEFKESDPNVGVSMAVGLLRARGFKVTRARVRDALQESDPLRASIRWPGGLIRRRMYSVPGPNSLWHIDSHHKLIRWRLVTHGGIDGFSRLIVFLRCASNIKSITVYQSFLEAVNKYHLPSRVRTDQGMENILVVEHMLEHRGAGRQSAIVGSSVHNQRIERLWRDMHKCVTSLYYRLFYFMEQYDLLDITNEQHMFALHYVYIPRINKSLELFKEGWNHHPMRTTHQKSPSQLFTAGILLLRHSGLTALDFFENVDNDSYGIDNDGPVPSEESNTVSIPAVSHCISSSNLQLLENAVSPLGHSDEYGIDIYIQTLSFLDSL</sequence>
<dbReference type="OrthoDB" id="2686689at2759"/>
<dbReference type="GO" id="GO:0015074">
    <property type="term" value="P:DNA integration"/>
    <property type="evidence" value="ECO:0007669"/>
    <property type="project" value="InterPro"/>
</dbReference>
<dbReference type="eggNOG" id="ENOG502RCKR">
    <property type="taxonomic scope" value="Eukaryota"/>
</dbReference>
<dbReference type="InParanoid" id="A0A1X7SVU4"/>
<protein>
    <recommendedName>
        <fullName evidence="1">Integrase catalytic domain-containing protein</fullName>
    </recommendedName>
</protein>
<accession>A0A1X7SVU4</accession>
<dbReference type="EnsemblMetazoa" id="Aqu2.1.06190_001">
    <property type="protein sequence ID" value="Aqu2.1.06190_001"/>
    <property type="gene ID" value="Aqu2.1.06190"/>
</dbReference>
<evidence type="ECO:0000313" key="2">
    <source>
        <dbReference type="EnsemblMetazoa" id="Aqu2.1.06190_001"/>
    </source>
</evidence>
<reference evidence="3" key="1">
    <citation type="journal article" date="2010" name="Nature">
        <title>The Amphimedon queenslandica genome and the evolution of animal complexity.</title>
        <authorList>
            <person name="Srivastava M."/>
            <person name="Simakov O."/>
            <person name="Chapman J."/>
            <person name="Fahey B."/>
            <person name="Gauthier M.E."/>
            <person name="Mitros T."/>
            <person name="Richards G.S."/>
            <person name="Conaco C."/>
            <person name="Dacre M."/>
            <person name="Hellsten U."/>
            <person name="Larroux C."/>
            <person name="Putnam N.H."/>
            <person name="Stanke M."/>
            <person name="Adamska M."/>
            <person name="Darling A."/>
            <person name="Degnan S.M."/>
            <person name="Oakley T.H."/>
            <person name="Plachetzki D.C."/>
            <person name="Zhai Y."/>
            <person name="Adamski M."/>
            <person name="Calcino A."/>
            <person name="Cummins S.F."/>
            <person name="Goodstein D.M."/>
            <person name="Harris C."/>
            <person name="Jackson D.J."/>
            <person name="Leys S.P."/>
            <person name="Shu S."/>
            <person name="Woodcroft B.J."/>
            <person name="Vervoort M."/>
            <person name="Kosik K.S."/>
            <person name="Manning G."/>
            <person name="Degnan B.M."/>
            <person name="Rokhsar D.S."/>
        </authorList>
    </citation>
    <scope>NUCLEOTIDE SEQUENCE [LARGE SCALE GENOMIC DNA]</scope>
</reference>
<dbReference type="InterPro" id="IPR036397">
    <property type="entry name" value="RNaseH_sf"/>
</dbReference>
<dbReference type="InterPro" id="IPR012337">
    <property type="entry name" value="RNaseH-like_sf"/>
</dbReference>
<evidence type="ECO:0000259" key="1">
    <source>
        <dbReference type="PROSITE" id="PS50994"/>
    </source>
</evidence>
<dbReference type="InterPro" id="IPR058913">
    <property type="entry name" value="Integrase_dom_put"/>
</dbReference>
<feature type="domain" description="Integrase catalytic" evidence="1">
    <location>
        <begin position="238"/>
        <end position="421"/>
    </location>
</feature>
<dbReference type="GO" id="GO:0003676">
    <property type="term" value="F:nucleic acid binding"/>
    <property type="evidence" value="ECO:0007669"/>
    <property type="project" value="InterPro"/>
</dbReference>